<dbReference type="AlphaFoldDB" id="A0A2D1U301"/>
<organism evidence="1 2">
    <name type="scientific">Pedobacter ginsengisoli</name>
    <dbReference type="NCBI Taxonomy" id="363852"/>
    <lineage>
        <taxon>Bacteria</taxon>
        <taxon>Pseudomonadati</taxon>
        <taxon>Bacteroidota</taxon>
        <taxon>Sphingobacteriia</taxon>
        <taxon>Sphingobacteriales</taxon>
        <taxon>Sphingobacteriaceae</taxon>
        <taxon>Pedobacter</taxon>
    </lineage>
</organism>
<gene>
    <name evidence="1" type="ORF">CPT03_05685</name>
</gene>
<dbReference type="RefSeq" id="WP_099437928.1">
    <property type="nucleotide sequence ID" value="NZ_CP024091.1"/>
</dbReference>
<proteinExistence type="predicted"/>
<dbReference type="OrthoDB" id="769714at2"/>
<keyword evidence="2" id="KW-1185">Reference proteome</keyword>
<name>A0A2D1U301_9SPHI</name>
<dbReference type="KEGG" id="pgs:CPT03_05685"/>
<protein>
    <submittedName>
        <fullName evidence="1">Uncharacterized protein</fullName>
    </submittedName>
</protein>
<dbReference type="EMBL" id="CP024091">
    <property type="protein sequence ID" value="ATP55986.1"/>
    <property type="molecule type" value="Genomic_DNA"/>
</dbReference>
<evidence type="ECO:0000313" key="2">
    <source>
        <dbReference type="Proteomes" id="UP000223749"/>
    </source>
</evidence>
<evidence type="ECO:0000313" key="1">
    <source>
        <dbReference type="EMBL" id="ATP55986.1"/>
    </source>
</evidence>
<sequence length="81" mass="9230">MDSLHPFHQNIEHIKNDASSRFLIVDSDDIKQVESLAVMFPKLTSLIKNNGNKNFLINFRDEQQRSLIVMVVSKSSIPMAS</sequence>
<accession>A0A2D1U301</accession>
<reference evidence="1 2" key="1">
    <citation type="submission" date="2017-10" db="EMBL/GenBank/DDBJ databases">
        <title>Whole genome of Pedobacter ginsengisoli T01R-27 isolated from tomato rhizosphere.</title>
        <authorList>
            <person name="Weon H.-Y."/>
            <person name="Lee S.A."/>
            <person name="Sang M.K."/>
            <person name="Song J."/>
        </authorList>
    </citation>
    <scope>NUCLEOTIDE SEQUENCE [LARGE SCALE GENOMIC DNA]</scope>
    <source>
        <strain evidence="1 2">T01R-27</strain>
    </source>
</reference>
<dbReference type="Proteomes" id="UP000223749">
    <property type="component" value="Chromosome"/>
</dbReference>